<organism evidence="2 3">
    <name type="scientific">Hippocampus comes</name>
    <name type="common">Tiger tail seahorse</name>
    <dbReference type="NCBI Taxonomy" id="109280"/>
    <lineage>
        <taxon>Eukaryota</taxon>
        <taxon>Metazoa</taxon>
        <taxon>Chordata</taxon>
        <taxon>Craniata</taxon>
        <taxon>Vertebrata</taxon>
        <taxon>Euteleostomi</taxon>
        <taxon>Actinopterygii</taxon>
        <taxon>Neopterygii</taxon>
        <taxon>Teleostei</taxon>
        <taxon>Neoteleostei</taxon>
        <taxon>Acanthomorphata</taxon>
        <taxon>Syngnathiaria</taxon>
        <taxon>Syngnathiformes</taxon>
        <taxon>Syngnathoidei</taxon>
        <taxon>Syngnathidae</taxon>
        <taxon>Hippocampus</taxon>
    </lineage>
</organism>
<dbReference type="InterPro" id="IPR011009">
    <property type="entry name" value="Kinase-like_dom_sf"/>
</dbReference>
<dbReference type="STRING" id="109280.ENSHCOP00000012689"/>
<protein>
    <recommendedName>
        <fullName evidence="4">Protein kinase domain-containing protein</fullName>
    </recommendedName>
</protein>
<dbReference type="AlphaFoldDB" id="A0A3Q2Y507"/>
<name>A0A3Q2Y507_HIPCM</name>
<reference evidence="2" key="2">
    <citation type="submission" date="2025-09" db="UniProtKB">
        <authorList>
            <consortium name="Ensembl"/>
        </authorList>
    </citation>
    <scope>IDENTIFICATION</scope>
</reference>
<accession>A0A3Q2Y507</accession>
<sequence length="88" mass="9904">IFEGSQRLDRQPSKAQHSDAKNLHHRFAIAEELGRGQFGIVHRCVSISSEKTYMAKFVKVREILPGPGGFSFHHLTVSNSTQLVRFLA</sequence>
<evidence type="ECO:0000313" key="2">
    <source>
        <dbReference type="Ensembl" id="ENSHCOP00000012689.1"/>
    </source>
</evidence>
<dbReference type="Gene3D" id="3.30.200.20">
    <property type="entry name" value="Phosphorylase Kinase, domain 1"/>
    <property type="match status" value="1"/>
</dbReference>
<evidence type="ECO:0000313" key="3">
    <source>
        <dbReference type="Proteomes" id="UP000264820"/>
    </source>
</evidence>
<proteinExistence type="predicted"/>
<evidence type="ECO:0000256" key="1">
    <source>
        <dbReference type="SAM" id="MobiDB-lite"/>
    </source>
</evidence>
<keyword evidence="3" id="KW-1185">Reference proteome</keyword>
<dbReference type="Ensembl" id="ENSHCOT00000027026.1">
    <property type="protein sequence ID" value="ENSHCOP00000012689.1"/>
    <property type="gene ID" value="ENSHCOG00000015753.1"/>
</dbReference>
<evidence type="ECO:0008006" key="4">
    <source>
        <dbReference type="Google" id="ProtNLM"/>
    </source>
</evidence>
<dbReference type="SUPFAM" id="SSF56112">
    <property type="entry name" value="Protein kinase-like (PK-like)"/>
    <property type="match status" value="1"/>
</dbReference>
<dbReference type="Proteomes" id="UP000264820">
    <property type="component" value="Unplaced"/>
</dbReference>
<feature type="region of interest" description="Disordered" evidence="1">
    <location>
        <begin position="1"/>
        <end position="22"/>
    </location>
</feature>
<reference evidence="2" key="1">
    <citation type="submission" date="2025-08" db="UniProtKB">
        <authorList>
            <consortium name="Ensembl"/>
        </authorList>
    </citation>
    <scope>IDENTIFICATION</scope>
</reference>